<gene>
    <name evidence="2" type="ORF">V5799_024488</name>
</gene>
<evidence type="ECO:0008006" key="4">
    <source>
        <dbReference type="Google" id="ProtNLM"/>
    </source>
</evidence>
<dbReference type="Proteomes" id="UP001321473">
    <property type="component" value="Unassembled WGS sequence"/>
</dbReference>
<proteinExistence type="predicted"/>
<dbReference type="AlphaFoldDB" id="A0AAQ4ECF5"/>
<keyword evidence="1" id="KW-0472">Membrane</keyword>
<evidence type="ECO:0000256" key="1">
    <source>
        <dbReference type="SAM" id="Phobius"/>
    </source>
</evidence>
<dbReference type="EMBL" id="JARKHS020018557">
    <property type="protein sequence ID" value="KAK8772268.1"/>
    <property type="molecule type" value="Genomic_DNA"/>
</dbReference>
<feature type="transmembrane region" description="Helical" evidence="1">
    <location>
        <begin position="32"/>
        <end position="53"/>
    </location>
</feature>
<evidence type="ECO:0000313" key="3">
    <source>
        <dbReference type="Proteomes" id="UP001321473"/>
    </source>
</evidence>
<organism evidence="2 3">
    <name type="scientific">Amblyomma americanum</name>
    <name type="common">Lone star tick</name>
    <dbReference type="NCBI Taxonomy" id="6943"/>
    <lineage>
        <taxon>Eukaryota</taxon>
        <taxon>Metazoa</taxon>
        <taxon>Ecdysozoa</taxon>
        <taxon>Arthropoda</taxon>
        <taxon>Chelicerata</taxon>
        <taxon>Arachnida</taxon>
        <taxon>Acari</taxon>
        <taxon>Parasitiformes</taxon>
        <taxon>Ixodida</taxon>
        <taxon>Ixodoidea</taxon>
        <taxon>Ixodidae</taxon>
        <taxon>Amblyomminae</taxon>
        <taxon>Amblyomma</taxon>
    </lineage>
</organism>
<protein>
    <recommendedName>
        <fullName evidence="4">Sodium-dependent multivitamin transporter</fullName>
    </recommendedName>
</protein>
<accession>A0AAQ4ECF5</accession>
<evidence type="ECO:0000313" key="2">
    <source>
        <dbReference type="EMBL" id="KAK8772268.1"/>
    </source>
</evidence>
<reference evidence="2 3" key="1">
    <citation type="journal article" date="2023" name="Arcadia Sci">
        <title>De novo assembly of a long-read Amblyomma americanum tick genome.</title>
        <authorList>
            <person name="Chou S."/>
            <person name="Poskanzer K.E."/>
            <person name="Rollins M."/>
            <person name="Thuy-Boun P.S."/>
        </authorList>
    </citation>
    <scope>NUCLEOTIDE SEQUENCE [LARGE SCALE GENOMIC DNA]</scope>
    <source>
        <strain evidence="2">F_SG_1</strain>
        <tissue evidence="2">Salivary glands</tissue>
    </source>
</reference>
<dbReference type="InterPro" id="IPR038377">
    <property type="entry name" value="Na/Glc_symporter_sf"/>
</dbReference>
<comment type="caution">
    <text evidence="2">The sequence shown here is derived from an EMBL/GenBank/DDBJ whole genome shotgun (WGS) entry which is preliminary data.</text>
</comment>
<keyword evidence="1" id="KW-1133">Transmembrane helix</keyword>
<keyword evidence="3" id="KW-1185">Reference proteome</keyword>
<sequence length="144" mass="15639">MRLLAFASGTVMTVFAIAVPYMGSAAKLFVNLYTSASGPFAGLVIVAISSPWVNSRVGFPLLLCSLLLTLTSPKAYATCICEVYSTAVYSGHRMRRSTAHNSYDVNDATTFIRKMLPSNEPSIDTTPPYSIHWCSGVIMYGIRV</sequence>
<keyword evidence="1" id="KW-0812">Transmembrane</keyword>
<dbReference type="Gene3D" id="1.20.1730.10">
    <property type="entry name" value="Sodium/glucose cotransporter"/>
    <property type="match status" value="1"/>
</dbReference>
<name>A0AAQ4ECF5_AMBAM</name>